<proteinExistence type="predicted"/>
<gene>
    <name evidence="2" type="ORF">GIW73_04275</name>
</gene>
<dbReference type="InterPro" id="IPR011440">
    <property type="entry name" value="DUF1543"/>
</dbReference>
<dbReference type="AlphaFoldDB" id="A0A9Q3X0W4"/>
<comment type="caution">
    <text evidence="2">The sequence shown here is derived from an EMBL/GenBank/DDBJ whole genome shotgun (WGS) entry which is preliminary data.</text>
</comment>
<evidence type="ECO:0000259" key="1">
    <source>
        <dbReference type="Pfam" id="PF07566"/>
    </source>
</evidence>
<dbReference type="Pfam" id="PF07566">
    <property type="entry name" value="DUF1543"/>
    <property type="match status" value="2"/>
</dbReference>
<feature type="domain" description="DUF1543" evidence="1">
    <location>
        <begin position="15"/>
        <end position="65"/>
    </location>
</feature>
<protein>
    <submittedName>
        <fullName evidence="2">DUF1543 domain-containing protein</fullName>
    </submittedName>
</protein>
<evidence type="ECO:0000313" key="3">
    <source>
        <dbReference type="Proteomes" id="UP000814207"/>
    </source>
</evidence>
<dbReference type="Proteomes" id="UP000814207">
    <property type="component" value="Unassembled WGS sequence"/>
</dbReference>
<dbReference type="EMBL" id="WKEU01000009">
    <property type="protein sequence ID" value="MCF5062164.1"/>
    <property type="molecule type" value="Genomic_DNA"/>
</dbReference>
<dbReference type="Gene3D" id="3.10.20.10">
    <property type="match status" value="2"/>
</dbReference>
<organism evidence="2 3">
    <name type="scientific">Pseudomonas syringae</name>
    <dbReference type="NCBI Taxonomy" id="317"/>
    <lineage>
        <taxon>Bacteria</taxon>
        <taxon>Pseudomonadati</taxon>
        <taxon>Pseudomonadota</taxon>
        <taxon>Gammaproteobacteria</taxon>
        <taxon>Pseudomonadales</taxon>
        <taxon>Pseudomonadaceae</taxon>
        <taxon>Pseudomonas</taxon>
    </lineage>
</organism>
<name>A0A9Q3X0W4_PSESX</name>
<sequence>MLFVVMLGGKHPRAKIEVHDVVFAAADTLQGTYAQLREGWFGSPKGVHIDAWMAVDGVDGWKVELSHLAPQAGEPRLYFINLGGYEANSFGEAHHYLLVVARDKREAMTKGKQQMLGHWSQAHTDAVLDIDDCLPIDLVDGRYVHLVQAPHRAITQRNDYIVLS</sequence>
<accession>A0A9Q3X0W4</accession>
<evidence type="ECO:0000313" key="2">
    <source>
        <dbReference type="EMBL" id="MCF5062164.1"/>
    </source>
</evidence>
<feature type="domain" description="DUF1543" evidence="1">
    <location>
        <begin position="92"/>
        <end position="137"/>
    </location>
</feature>
<reference evidence="2" key="1">
    <citation type="submission" date="2019-11" db="EMBL/GenBank/DDBJ databases">
        <title>Epiphytic Pseudomonas syringae from cherry orchards.</title>
        <authorList>
            <person name="Hulin M.T."/>
        </authorList>
    </citation>
    <scope>NUCLEOTIDE SEQUENCE</scope>
    <source>
        <strain evidence="2">PA-6-9A</strain>
    </source>
</reference>